<dbReference type="Gene3D" id="3.40.47.10">
    <property type="match status" value="1"/>
</dbReference>
<evidence type="ECO:0000256" key="1">
    <source>
        <dbReference type="ARBA" id="ARBA00022679"/>
    </source>
</evidence>
<dbReference type="InterPro" id="IPR020841">
    <property type="entry name" value="PKS_Beta-ketoAc_synthase_dom"/>
</dbReference>
<dbReference type="PANTHER" id="PTHR43775:SF51">
    <property type="entry name" value="INACTIVE PHENOLPHTHIOCEROL SYNTHESIS POLYKETIDE SYNTHASE TYPE I PKS1-RELATED"/>
    <property type="match status" value="1"/>
</dbReference>
<dbReference type="InterPro" id="IPR014031">
    <property type="entry name" value="Ketoacyl_synth_C"/>
</dbReference>
<sequence>QAAAGVAGVIKMIQALRHGVLPPTLHVDAPTPHVDWSAGQVRLLTEAQPWQPNHRPRRAGISSFGISGTNAHLIVEEAPAVETADNHTTAGSDAPVTASASRATLPWLISAKSQTALRAQAARLATHLSNHPHLDAADVGFSLATTRGALDHRAAV</sequence>
<keyword evidence="4" id="KW-1185">Reference proteome</keyword>
<dbReference type="GO" id="GO:0004312">
    <property type="term" value="F:fatty acid synthase activity"/>
    <property type="evidence" value="ECO:0007669"/>
    <property type="project" value="TreeGrafter"/>
</dbReference>
<dbReference type="EMBL" id="VTZN01000522">
    <property type="protein sequence ID" value="KAA1239856.1"/>
    <property type="molecule type" value="Genomic_DNA"/>
</dbReference>
<proteinExistence type="predicted"/>
<organism evidence="3 4">
    <name type="scientific">Mycobacterium simiae</name>
    <name type="common">Mycobacterium habana</name>
    <dbReference type="NCBI Taxonomy" id="1784"/>
    <lineage>
        <taxon>Bacteria</taxon>
        <taxon>Bacillati</taxon>
        <taxon>Actinomycetota</taxon>
        <taxon>Actinomycetes</taxon>
        <taxon>Mycobacteriales</taxon>
        <taxon>Mycobacteriaceae</taxon>
        <taxon>Mycobacterium</taxon>
        <taxon>Mycobacterium simiae complex</taxon>
    </lineage>
</organism>
<dbReference type="InterPro" id="IPR032821">
    <property type="entry name" value="PKS_assoc"/>
</dbReference>
<reference evidence="3 4" key="1">
    <citation type="submission" date="2019-09" db="EMBL/GenBank/DDBJ databases">
        <title>Report of infection by Mycobacterium simiae a patient suffering from pulmonary tuberculosis.</title>
        <authorList>
            <person name="Mohanty P.S."/>
            <person name="Bansal A.K."/>
            <person name="Singh H."/>
            <person name="Sharma S."/>
            <person name="Patil S.A."/>
            <person name="Upadhaya P."/>
            <person name="Singh P.K."/>
            <person name="Kumar D."/>
            <person name="Kumar S."/>
            <person name="Singh R.K."/>
            <person name="Chaudhary B."/>
        </authorList>
    </citation>
    <scope>NUCLEOTIDE SEQUENCE [LARGE SCALE GENOMIC DNA]</scope>
    <source>
        <strain evidence="3 4">JAL-560-SIM</strain>
    </source>
</reference>
<dbReference type="PROSITE" id="PS52004">
    <property type="entry name" value="KS3_2"/>
    <property type="match status" value="1"/>
</dbReference>
<dbReference type="SUPFAM" id="SSF53901">
    <property type="entry name" value="Thiolase-like"/>
    <property type="match status" value="1"/>
</dbReference>
<feature type="non-terminal residue" evidence="3">
    <location>
        <position position="156"/>
    </location>
</feature>
<dbReference type="InterPro" id="IPR016039">
    <property type="entry name" value="Thiolase-like"/>
</dbReference>
<feature type="domain" description="Ketosynthase family 3 (KS3)" evidence="2">
    <location>
        <begin position="1"/>
        <end position="77"/>
    </location>
</feature>
<keyword evidence="1" id="KW-0808">Transferase</keyword>
<dbReference type="InterPro" id="IPR050091">
    <property type="entry name" value="PKS_NRPS_Biosynth_Enz"/>
</dbReference>
<dbReference type="RefSeq" id="WP_306439481.1">
    <property type="nucleotide sequence ID" value="NZ_VTZN01000522.1"/>
</dbReference>
<feature type="non-terminal residue" evidence="3">
    <location>
        <position position="1"/>
    </location>
</feature>
<evidence type="ECO:0000313" key="4">
    <source>
        <dbReference type="Proteomes" id="UP000324701"/>
    </source>
</evidence>
<name>A0A5B1AV20_MYCSI</name>
<dbReference type="GO" id="GO:0006633">
    <property type="term" value="P:fatty acid biosynthetic process"/>
    <property type="evidence" value="ECO:0007669"/>
    <property type="project" value="TreeGrafter"/>
</dbReference>
<dbReference type="AlphaFoldDB" id="A0A5B1AV20"/>
<dbReference type="Pfam" id="PF02801">
    <property type="entry name" value="Ketoacyl-synt_C"/>
    <property type="match status" value="1"/>
</dbReference>
<gene>
    <name evidence="3" type="ORF">F0Q45_26705</name>
</gene>
<protein>
    <recommendedName>
        <fullName evidence="2">Ketosynthase family 3 (KS3) domain-containing protein</fullName>
    </recommendedName>
</protein>
<accession>A0A5B1AV20</accession>
<dbReference type="Proteomes" id="UP000324701">
    <property type="component" value="Unassembled WGS sequence"/>
</dbReference>
<evidence type="ECO:0000313" key="3">
    <source>
        <dbReference type="EMBL" id="KAA1239856.1"/>
    </source>
</evidence>
<evidence type="ECO:0000259" key="2">
    <source>
        <dbReference type="PROSITE" id="PS52004"/>
    </source>
</evidence>
<dbReference type="Gene3D" id="3.30.70.3290">
    <property type="match status" value="1"/>
</dbReference>
<comment type="caution">
    <text evidence="3">The sequence shown here is derived from an EMBL/GenBank/DDBJ whole genome shotgun (WGS) entry which is preliminary data.</text>
</comment>
<dbReference type="PANTHER" id="PTHR43775">
    <property type="entry name" value="FATTY ACID SYNTHASE"/>
    <property type="match status" value="1"/>
</dbReference>
<dbReference type="Pfam" id="PF16197">
    <property type="entry name" value="KAsynt_C_assoc"/>
    <property type="match status" value="1"/>
</dbReference>